<evidence type="ECO:0000313" key="2">
    <source>
        <dbReference type="Proteomes" id="UP001174136"/>
    </source>
</evidence>
<protein>
    <submittedName>
        <fullName evidence="1">Uncharacterized protein</fullName>
    </submittedName>
</protein>
<dbReference type="EMBL" id="JAOPHQ010003133">
    <property type="protein sequence ID" value="KAK0144477.1"/>
    <property type="molecule type" value="Genomic_DNA"/>
</dbReference>
<proteinExistence type="predicted"/>
<evidence type="ECO:0000313" key="1">
    <source>
        <dbReference type="EMBL" id="KAK0144477.1"/>
    </source>
</evidence>
<dbReference type="AlphaFoldDB" id="A0AA47MQ20"/>
<accession>A0AA47MQ20</accession>
<keyword evidence="2" id="KW-1185">Reference proteome</keyword>
<organism evidence="1 2">
    <name type="scientific">Merluccius polli</name>
    <name type="common">Benguela hake</name>
    <name type="synonym">Merluccius cadenati</name>
    <dbReference type="NCBI Taxonomy" id="89951"/>
    <lineage>
        <taxon>Eukaryota</taxon>
        <taxon>Metazoa</taxon>
        <taxon>Chordata</taxon>
        <taxon>Craniata</taxon>
        <taxon>Vertebrata</taxon>
        <taxon>Euteleostomi</taxon>
        <taxon>Actinopterygii</taxon>
        <taxon>Neopterygii</taxon>
        <taxon>Teleostei</taxon>
        <taxon>Neoteleostei</taxon>
        <taxon>Acanthomorphata</taxon>
        <taxon>Zeiogadaria</taxon>
        <taxon>Gadariae</taxon>
        <taxon>Gadiformes</taxon>
        <taxon>Gadoidei</taxon>
        <taxon>Merlucciidae</taxon>
        <taxon>Merluccius</taxon>
    </lineage>
</organism>
<comment type="caution">
    <text evidence="1">The sequence shown here is derived from an EMBL/GenBank/DDBJ whole genome shotgun (WGS) entry which is preliminary data.</text>
</comment>
<reference evidence="1" key="1">
    <citation type="journal article" date="2023" name="Front. Mar. Sci.">
        <title>A new Merluccius polli reference genome to investigate the effects of global change in West African waters.</title>
        <authorList>
            <person name="Mateo J.L."/>
            <person name="Blanco-Fernandez C."/>
            <person name="Garcia-Vazquez E."/>
            <person name="Machado-Schiaffino G."/>
        </authorList>
    </citation>
    <scope>NUCLEOTIDE SEQUENCE</scope>
    <source>
        <strain evidence="1">C29</strain>
        <tissue evidence="1">Fin</tissue>
    </source>
</reference>
<dbReference type="Proteomes" id="UP001174136">
    <property type="component" value="Unassembled WGS sequence"/>
</dbReference>
<gene>
    <name evidence="1" type="ORF">N1851_017181</name>
</gene>
<sequence>MTPYLMTYDLWESWLQDLRNLAEVKIQDATFHQASRSNTMNSTISLPVSQAMESARTSEQ</sequence>
<name>A0AA47MQ20_MERPO</name>